<protein>
    <submittedName>
        <fullName evidence="1">Uncharacterized protein</fullName>
    </submittedName>
</protein>
<keyword evidence="2" id="KW-1185">Reference proteome</keyword>
<organism evidence="1 2">
    <name type="scientific">Siccirubricoccus deserti</name>
    <dbReference type="NCBI Taxonomy" id="2013562"/>
    <lineage>
        <taxon>Bacteria</taxon>
        <taxon>Pseudomonadati</taxon>
        <taxon>Pseudomonadota</taxon>
        <taxon>Alphaproteobacteria</taxon>
        <taxon>Acetobacterales</taxon>
        <taxon>Roseomonadaceae</taxon>
        <taxon>Siccirubricoccus</taxon>
    </lineage>
</organism>
<name>A0A9X0UGV7_9PROT</name>
<sequence length="119" mass="12599">MAWTGAQYRQGDVLLVAAAHLPPDLMPMPVPADQARALMPPATASAAATHLVPLVCGLRAFRSINSDGSAESLEITGGSLTLTHPEQAPLTLEPCIWRIVWQRRYDPATAGAAHHAVAD</sequence>
<dbReference type="AlphaFoldDB" id="A0A9X0UGV7"/>
<comment type="caution">
    <text evidence="1">The sequence shown here is derived from an EMBL/GenBank/DDBJ whole genome shotgun (WGS) entry which is preliminary data.</text>
</comment>
<accession>A0A9X0UGV7</accession>
<evidence type="ECO:0000313" key="1">
    <source>
        <dbReference type="EMBL" id="MBC4019363.1"/>
    </source>
</evidence>
<proteinExistence type="predicted"/>
<evidence type="ECO:0000313" key="2">
    <source>
        <dbReference type="Proteomes" id="UP000600101"/>
    </source>
</evidence>
<gene>
    <name evidence="1" type="ORF">H7965_29645</name>
</gene>
<dbReference type="Proteomes" id="UP000600101">
    <property type="component" value="Unassembled WGS sequence"/>
</dbReference>
<dbReference type="EMBL" id="JACOMF010000189">
    <property type="protein sequence ID" value="MBC4019363.1"/>
    <property type="molecule type" value="Genomic_DNA"/>
</dbReference>
<dbReference type="RefSeq" id="WP_186774064.1">
    <property type="nucleotide sequence ID" value="NZ_JACOMF010000189.1"/>
</dbReference>
<reference evidence="1" key="1">
    <citation type="submission" date="2020-08" db="EMBL/GenBank/DDBJ databases">
        <authorList>
            <person name="Hu Y."/>
            <person name="Nguyen S.V."/>
            <person name="Li F."/>
            <person name="Fanning S."/>
        </authorList>
    </citation>
    <scope>NUCLEOTIDE SEQUENCE</scope>
    <source>
        <strain evidence="1">SYSU D8009</strain>
    </source>
</reference>